<evidence type="ECO:0000256" key="3">
    <source>
        <dbReference type="ARBA" id="ARBA00022475"/>
    </source>
</evidence>
<dbReference type="Pfam" id="PF02492">
    <property type="entry name" value="cobW"/>
    <property type="match status" value="1"/>
</dbReference>
<keyword evidence="6 7" id="KW-0472">Membrane</keyword>
<evidence type="ECO:0000256" key="2">
    <source>
        <dbReference type="ARBA" id="ARBA00006386"/>
    </source>
</evidence>
<dbReference type="InterPro" id="IPR052923">
    <property type="entry name" value="UPF0718"/>
</dbReference>
<reference evidence="9 10" key="1">
    <citation type="submission" date="2024-06" db="EMBL/GenBank/DDBJ databases">
        <title>Caproicibacterium argilliputei sp. nov, a novel caproic acid producing anaerobic bacterium isolated from pit mud.</title>
        <authorList>
            <person name="Xia S."/>
        </authorList>
    </citation>
    <scope>NUCLEOTIDE SEQUENCE [LARGE SCALE GENOMIC DNA]</scope>
    <source>
        <strain evidence="9 10">ZCY20-5</strain>
    </source>
</reference>
<dbReference type="InterPro" id="IPR003495">
    <property type="entry name" value="CobW/HypB/UreG_nucleotide-bd"/>
</dbReference>
<comment type="subcellular location">
    <subcellularLocation>
        <location evidence="1">Cell membrane</location>
        <topology evidence="1">Multi-pass membrane protein</topology>
    </subcellularLocation>
</comment>
<sequence>MEKIPVYVVTGFLSSGKTAFLNHLLNLPDWRRVNLQVFQFETGEQDFSCVHTHCRTMSFSKRMLEQQFNEVAAQVTASLQSQTPDEIWVEWNGTAPLSQLRALLQQPELQAKCRLQKILFLASAKTIETLLGRTGTILPEQLAEADLAVLNDASSTEQYRRIRRLLRGVNPWLPVCRITSYDAFYREWFDREERPMDLTFAFAAAGVILYLAARPVFLKYQLPFDAVINAYLGILMQAVPFLLIGVLLSAAVQVFLPPAVVERWLSKSTGVSMLTALAAGFCFPVCDCASVPFFKGLLQKGVPLPAAVTFLLAAPIINPAAILSTYFAFGGNPQMVISRICCGILIALLVGLSFALRTPQEQVLKQNAAMLLTCGAYTNDAQGSRTLQKVRLLLEHASRDFFSVGKFLLIGAFLSAVFQSAGTGALTLLGSQSGLVGSILLMMLTAFCLSLCSSSDAVVARSFSNGLPGSAVLAFLVFGPMLDVKNLLMLSSVCSKRFLVRLSLTVAVLCFCLTFLLGTLKGGIL</sequence>
<organism evidence="9 10">
    <name type="scientific">Caproicibacterium argilliputei</name>
    <dbReference type="NCBI Taxonomy" id="3030016"/>
    <lineage>
        <taxon>Bacteria</taxon>
        <taxon>Bacillati</taxon>
        <taxon>Bacillota</taxon>
        <taxon>Clostridia</taxon>
        <taxon>Eubacteriales</taxon>
        <taxon>Oscillospiraceae</taxon>
        <taxon>Caproicibacterium</taxon>
    </lineage>
</organism>
<protein>
    <submittedName>
        <fullName evidence="9">Permease</fullName>
    </submittedName>
</protein>
<evidence type="ECO:0000256" key="5">
    <source>
        <dbReference type="ARBA" id="ARBA00022989"/>
    </source>
</evidence>
<name>A0AA97DC13_9FIRM</name>
<keyword evidence="5 7" id="KW-1133">Transmembrane helix</keyword>
<feature type="transmembrane region" description="Helical" evidence="7">
    <location>
        <begin position="459"/>
        <end position="478"/>
    </location>
</feature>
<feature type="transmembrane region" description="Helical" evidence="7">
    <location>
        <begin position="407"/>
        <end position="429"/>
    </location>
</feature>
<feature type="domain" description="CobW/HypB/UreG nucleotide-binding" evidence="8">
    <location>
        <begin position="5"/>
        <end position="171"/>
    </location>
</feature>
<feature type="transmembrane region" description="Helical" evidence="7">
    <location>
        <begin position="335"/>
        <end position="356"/>
    </location>
</feature>
<evidence type="ECO:0000256" key="6">
    <source>
        <dbReference type="ARBA" id="ARBA00023136"/>
    </source>
</evidence>
<reference evidence="10" key="3">
    <citation type="submission" date="2024-06" db="EMBL/GenBank/DDBJ databases">
        <authorList>
            <person name="Zeng C."/>
        </authorList>
    </citation>
    <scope>NUCLEOTIDE SEQUENCE [LARGE SCALE GENOMIC DNA]</scope>
    <source>
        <strain evidence="10">ZCY20-5</strain>
    </source>
</reference>
<keyword evidence="4 7" id="KW-0812">Transmembrane</keyword>
<dbReference type="EMBL" id="CP135996">
    <property type="protein sequence ID" value="WOC33507.1"/>
    <property type="molecule type" value="Genomic_DNA"/>
</dbReference>
<dbReference type="InterPro" id="IPR027417">
    <property type="entry name" value="P-loop_NTPase"/>
</dbReference>
<feature type="transmembrane region" description="Helical" evidence="7">
    <location>
        <begin position="198"/>
        <end position="218"/>
    </location>
</feature>
<evidence type="ECO:0000256" key="7">
    <source>
        <dbReference type="SAM" id="Phobius"/>
    </source>
</evidence>
<dbReference type="Gene3D" id="3.40.50.300">
    <property type="entry name" value="P-loop containing nucleotide triphosphate hydrolases"/>
    <property type="match status" value="1"/>
</dbReference>
<evidence type="ECO:0000256" key="4">
    <source>
        <dbReference type="ARBA" id="ARBA00022692"/>
    </source>
</evidence>
<accession>A0AA97DC13</accession>
<feature type="transmembrane region" description="Helical" evidence="7">
    <location>
        <begin position="306"/>
        <end position="329"/>
    </location>
</feature>
<dbReference type="PANTHER" id="PTHR34184">
    <property type="entry name" value="UPF0718 PROTEIN YCGR"/>
    <property type="match status" value="1"/>
</dbReference>
<evidence type="ECO:0000259" key="8">
    <source>
        <dbReference type="Pfam" id="PF02492"/>
    </source>
</evidence>
<keyword evidence="3" id="KW-1003">Cell membrane</keyword>
<dbReference type="AlphaFoldDB" id="A0AA97DC13"/>
<keyword evidence="10" id="KW-1185">Reference proteome</keyword>
<dbReference type="SUPFAM" id="SSF52540">
    <property type="entry name" value="P-loop containing nucleoside triphosphate hydrolases"/>
    <property type="match status" value="1"/>
</dbReference>
<reference evidence="10" key="2">
    <citation type="submission" date="2024-06" db="EMBL/GenBank/DDBJ databases">
        <title>Caproicibacterium argilliputei sp. nov, a novel caproic acid producing anaerobic bacterium isolated from pit mud.</title>
        <authorList>
            <person name="Zeng C."/>
        </authorList>
    </citation>
    <scope>NUCLEOTIDE SEQUENCE [LARGE SCALE GENOMIC DNA]</scope>
    <source>
        <strain evidence="10">ZCY20-5</strain>
    </source>
</reference>
<comment type="similarity">
    <text evidence="2">Belongs to the UPF0718 family.</text>
</comment>
<feature type="transmembrane region" description="Helical" evidence="7">
    <location>
        <begin position="435"/>
        <end position="452"/>
    </location>
</feature>
<dbReference type="Pfam" id="PF03773">
    <property type="entry name" value="ArsP_1"/>
    <property type="match status" value="1"/>
</dbReference>
<feature type="transmembrane region" description="Helical" evidence="7">
    <location>
        <begin position="276"/>
        <end position="294"/>
    </location>
</feature>
<feature type="transmembrane region" description="Helical" evidence="7">
    <location>
        <begin position="498"/>
        <end position="520"/>
    </location>
</feature>
<evidence type="ECO:0000256" key="1">
    <source>
        <dbReference type="ARBA" id="ARBA00004651"/>
    </source>
</evidence>
<proteinExistence type="inferred from homology"/>
<evidence type="ECO:0000313" key="10">
    <source>
        <dbReference type="Proteomes" id="UP001300604"/>
    </source>
</evidence>
<dbReference type="PANTHER" id="PTHR34184:SF4">
    <property type="entry name" value="UPF0718 PROTEIN YCGR"/>
    <property type="match status" value="1"/>
</dbReference>
<dbReference type="KEGG" id="carl:PXC00_06480"/>
<dbReference type="Proteomes" id="UP001300604">
    <property type="component" value="Chromosome"/>
</dbReference>
<feature type="transmembrane region" description="Helical" evidence="7">
    <location>
        <begin position="230"/>
        <end position="256"/>
    </location>
</feature>
<gene>
    <name evidence="9" type="ORF">PXC00_06480</name>
</gene>
<dbReference type="RefSeq" id="WP_275846079.1">
    <property type="nucleotide sequence ID" value="NZ_CP135996.1"/>
</dbReference>
<dbReference type="InterPro" id="IPR005524">
    <property type="entry name" value="DUF318"/>
</dbReference>
<evidence type="ECO:0000313" key="9">
    <source>
        <dbReference type="EMBL" id="WOC33507.1"/>
    </source>
</evidence>
<dbReference type="GO" id="GO:0005886">
    <property type="term" value="C:plasma membrane"/>
    <property type="evidence" value="ECO:0007669"/>
    <property type="project" value="UniProtKB-SubCell"/>
</dbReference>